<dbReference type="RefSeq" id="WP_172244333.1">
    <property type="nucleotide sequence ID" value="NZ_BMDD01000003.1"/>
</dbReference>
<evidence type="ECO:0000313" key="4">
    <source>
        <dbReference type="Proteomes" id="UP000605427"/>
    </source>
</evidence>
<keyword evidence="2" id="KW-0472">Membrane</keyword>
<feature type="transmembrane region" description="Helical" evidence="2">
    <location>
        <begin position="55"/>
        <end position="76"/>
    </location>
</feature>
<dbReference type="EMBL" id="BMDD01000003">
    <property type="protein sequence ID" value="GGH79826.1"/>
    <property type="molecule type" value="Genomic_DNA"/>
</dbReference>
<protein>
    <submittedName>
        <fullName evidence="3">Uncharacterized protein</fullName>
    </submittedName>
</protein>
<dbReference type="Proteomes" id="UP000605427">
    <property type="component" value="Unassembled WGS sequence"/>
</dbReference>
<evidence type="ECO:0000313" key="3">
    <source>
        <dbReference type="EMBL" id="GGH79826.1"/>
    </source>
</evidence>
<evidence type="ECO:0000256" key="2">
    <source>
        <dbReference type="SAM" id="Phobius"/>
    </source>
</evidence>
<feature type="transmembrane region" description="Helical" evidence="2">
    <location>
        <begin position="7"/>
        <end position="26"/>
    </location>
</feature>
<accession>A0ABQ1ZVR0</accession>
<feature type="region of interest" description="Disordered" evidence="1">
    <location>
        <begin position="85"/>
        <end position="113"/>
    </location>
</feature>
<evidence type="ECO:0000256" key="1">
    <source>
        <dbReference type="SAM" id="MobiDB-lite"/>
    </source>
</evidence>
<organism evidence="3 4">
    <name type="scientific">Saccharibacillus endophyticus</name>
    <dbReference type="NCBI Taxonomy" id="2060666"/>
    <lineage>
        <taxon>Bacteria</taxon>
        <taxon>Bacillati</taxon>
        <taxon>Bacillota</taxon>
        <taxon>Bacilli</taxon>
        <taxon>Bacillales</taxon>
        <taxon>Paenibacillaceae</taxon>
        <taxon>Saccharibacillus</taxon>
    </lineage>
</organism>
<comment type="caution">
    <text evidence="3">The sequence shown here is derived from an EMBL/GenBank/DDBJ whole genome shotgun (WGS) entry which is preliminary data.</text>
</comment>
<keyword evidence="2" id="KW-1133">Transmembrane helix</keyword>
<name>A0ABQ1ZVR0_9BACL</name>
<reference evidence="4" key="1">
    <citation type="journal article" date="2019" name="Int. J. Syst. Evol. Microbiol.">
        <title>The Global Catalogue of Microorganisms (GCM) 10K type strain sequencing project: providing services to taxonomists for standard genome sequencing and annotation.</title>
        <authorList>
            <consortium name="The Broad Institute Genomics Platform"/>
            <consortium name="The Broad Institute Genome Sequencing Center for Infectious Disease"/>
            <person name="Wu L."/>
            <person name="Ma J."/>
        </authorList>
    </citation>
    <scope>NUCLEOTIDE SEQUENCE [LARGE SCALE GENOMIC DNA]</scope>
    <source>
        <strain evidence="4">CCM 8702</strain>
    </source>
</reference>
<keyword evidence="2" id="KW-0812">Transmembrane</keyword>
<sequence>MTNGQKAWIWRIVALVIAGAGVFLLLGSVDMGIEQATAKSGAKWEKGEYVSPTEIAALMGGHVLTYMAIGGILLGVGLNRALKPAGTTGEARAEHGPVRKSGQRSLQEPSERR</sequence>
<gene>
    <name evidence="3" type="ORF">GCM10007362_27210</name>
</gene>
<proteinExistence type="predicted"/>
<feature type="compositionally biased region" description="Polar residues" evidence="1">
    <location>
        <begin position="103"/>
        <end position="113"/>
    </location>
</feature>
<keyword evidence="4" id="KW-1185">Reference proteome</keyword>